<feature type="region of interest" description="Disordered" evidence="1">
    <location>
        <begin position="47"/>
        <end position="90"/>
    </location>
</feature>
<evidence type="ECO:0000256" key="1">
    <source>
        <dbReference type="SAM" id="MobiDB-lite"/>
    </source>
</evidence>
<evidence type="ECO:0000313" key="3">
    <source>
        <dbReference type="Proteomes" id="UP001177670"/>
    </source>
</evidence>
<evidence type="ECO:0000313" key="2">
    <source>
        <dbReference type="EMBL" id="KAK1134688.1"/>
    </source>
</evidence>
<organism evidence="2 3">
    <name type="scientific">Melipona bicolor</name>
    <dbReference type="NCBI Taxonomy" id="60889"/>
    <lineage>
        <taxon>Eukaryota</taxon>
        <taxon>Metazoa</taxon>
        <taxon>Ecdysozoa</taxon>
        <taxon>Arthropoda</taxon>
        <taxon>Hexapoda</taxon>
        <taxon>Insecta</taxon>
        <taxon>Pterygota</taxon>
        <taxon>Neoptera</taxon>
        <taxon>Endopterygota</taxon>
        <taxon>Hymenoptera</taxon>
        <taxon>Apocrita</taxon>
        <taxon>Aculeata</taxon>
        <taxon>Apoidea</taxon>
        <taxon>Anthophila</taxon>
        <taxon>Apidae</taxon>
        <taxon>Melipona</taxon>
    </lineage>
</organism>
<sequence length="90" mass="9998">MHREHAQTMIPMGIRPTLLEIMALFHAKREKLDREVVERIGGILDGTRQTTDVQPGNDDGSVKNSLSTGSDVNELVSLPSSWRARQDPSC</sequence>
<dbReference type="Proteomes" id="UP001177670">
    <property type="component" value="Unassembled WGS sequence"/>
</dbReference>
<name>A0AA40GBT4_9HYME</name>
<feature type="compositionally biased region" description="Polar residues" evidence="1">
    <location>
        <begin position="62"/>
        <end position="71"/>
    </location>
</feature>
<dbReference type="AlphaFoldDB" id="A0AA40GBT4"/>
<proteinExistence type="predicted"/>
<dbReference type="EMBL" id="JAHYIQ010000002">
    <property type="protein sequence ID" value="KAK1134688.1"/>
    <property type="molecule type" value="Genomic_DNA"/>
</dbReference>
<keyword evidence="3" id="KW-1185">Reference proteome</keyword>
<comment type="caution">
    <text evidence="2">The sequence shown here is derived from an EMBL/GenBank/DDBJ whole genome shotgun (WGS) entry which is preliminary data.</text>
</comment>
<accession>A0AA40GBT4</accession>
<gene>
    <name evidence="2" type="ORF">K0M31_007468</name>
</gene>
<reference evidence="2" key="1">
    <citation type="submission" date="2021-10" db="EMBL/GenBank/DDBJ databases">
        <title>Melipona bicolor Genome sequencing and assembly.</title>
        <authorList>
            <person name="Araujo N.S."/>
            <person name="Arias M.C."/>
        </authorList>
    </citation>
    <scope>NUCLEOTIDE SEQUENCE</scope>
    <source>
        <strain evidence="2">USP_2M_L1-L4_2017</strain>
        <tissue evidence="2">Whole body</tissue>
    </source>
</reference>
<protein>
    <submittedName>
        <fullName evidence="2">Uncharacterized protein</fullName>
    </submittedName>
</protein>